<reference evidence="1" key="2">
    <citation type="journal article" date="2015" name="Fish Shellfish Immunol.">
        <title>Early steps in the European eel (Anguilla anguilla)-Vibrio vulnificus interaction in the gills: Role of the RtxA13 toxin.</title>
        <authorList>
            <person name="Callol A."/>
            <person name="Pajuelo D."/>
            <person name="Ebbesson L."/>
            <person name="Teles M."/>
            <person name="MacKenzie S."/>
            <person name="Amaro C."/>
        </authorList>
    </citation>
    <scope>NUCLEOTIDE SEQUENCE</scope>
</reference>
<sequence>MATKSFIVTFLTHSR</sequence>
<proteinExistence type="predicted"/>
<evidence type="ECO:0000313" key="1">
    <source>
        <dbReference type="EMBL" id="JAH63954.1"/>
    </source>
</evidence>
<accession>A0A0E9UDL2</accession>
<dbReference type="EMBL" id="GBXM01044623">
    <property type="protein sequence ID" value="JAH63954.1"/>
    <property type="molecule type" value="Transcribed_RNA"/>
</dbReference>
<organism evidence="1">
    <name type="scientific">Anguilla anguilla</name>
    <name type="common">European freshwater eel</name>
    <name type="synonym">Muraena anguilla</name>
    <dbReference type="NCBI Taxonomy" id="7936"/>
    <lineage>
        <taxon>Eukaryota</taxon>
        <taxon>Metazoa</taxon>
        <taxon>Chordata</taxon>
        <taxon>Craniata</taxon>
        <taxon>Vertebrata</taxon>
        <taxon>Euteleostomi</taxon>
        <taxon>Actinopterygii</taxon>
        <taxon>Neopterygii</taxon>
        <taxon>Teleostei</taxon>
        <taxon>Anguilliformes</taxon>
        <taxon>Anguillidae</taxon>
        <taxon>Anguilla</taxon>
    </lineage>
</organism>
<name>A0A0E9UDL2_ANGAN</name>
<reference evidence="1" key="1">
    <citation type="submission" date="2014-11" db="EMBL/GenBank/DDBJ databases">
        <authorList>
            <person name="Amaro Gonzalez C."/>
        </authorList>
    </citation>
    <scope>NUCLEOTIDE SEQUENCE</scope>
</reference>
<protein>
    <submittedName>
        <fullName evidence="1">Uncharacterized protein</fullName>
    </submittedName>
</protein>